<dbReference type="InterPro" id="IPR013525">
    <property type="entry name" value="ABC2_TM"/>
</dbReference>
<dbReference type="AlphaFoldDB" id="A0AAN4PRX6"/>
<dbReference type="Gene3D" id="3.40.50.720">
    <property type="entry name" value="NAD(P)-binding Rossmann-like Domain"/>
    <property type="match status" value="1"/>
</dbReference>
<dbReference type="Proteomes" id="UP000051487">
    <property type="component" value="Unassembled WGS sequence"/>
</dbReference>
<evidence type="ECO:0000256" key="5">
    <source>
        <dbReference type="ARBA" id="ARBA00023136"/>
    </source>
</evidence>
<dbReference type="GO" id="GO:0140359">
    <property type="term" value="F:ABC-type transporter activity"/>
    <property type="evidence" value="ECO:0007669"/>
    <property type="project" value="InterPro"/>
</dbReference>
<organism evidence="8 9">
    <name type="scientific">Aspergillus lentulus</name>
    <dbReference type="NCBI Taxonomy" id="293939"/>
    <lineage>
        <taxon>Eukaryota</taxon>
        <taxon>Fungi</taxon>
        <taxon>Dikarya</taxon>
        <taxon>Ascomycota</taxon>
        <taxon>Pezizomycotina</taxon>
        <taxon>Eurotiomycetes</taxon>
        <taxon>Eurotiomycetidae</taxon>
        <taxon>Eurotiales</taxon>
        <taxon>Aspergillaceae</taxon>
        <taxon>Aspergillus</taxon>
        <taxon>Aspergillus subgen. Fumigati</taxon>
    </lineage>
</organism>
<sequence length="305" mass="32632">MAHVWLITGGSSGFGRQIAIAAAKMADTVVASLATSWDPSKLEDLKSIGNIFPQRLDICASDADVQARVASYRCRGRQSLFYLANGPSAADIEAQFSAHVFSQLRLLRAVLPTMHAQRSGTVANMEAAIQRVLTAANARDDVLTIIFMALIVGSAFYRTPDPTAGFASKGGLLFFAGLLNTFTAMSAINNLYSQSPTVVKQASYTFYHPSTEAIAGVIGDILVKFVVAVVFNTIMYFMGYLRREASQFFIYILITFVVMLVMSAVFRTVAAVTKTISQAIGLAEGLIVALIVGCGSGIGGWVEAV</sequence>
<evidence type="ECO:0000256" key="3">
    <source>
        <dbReference type="ARBA" id="ARBA00022692"/>
    </source>
</evidence>
<feature type="transmembrane region" description="Helical" evidence="6">
    <location>
        <begin position="248"/>
        <end position="270"/>
    </location>
</feature>
<protein>
    <recommendedName>
        <fullName evidence="7">ABC-2 type transporter transmembrane domain-containing protein</fullName>
    </recommendedName>
</protein>
<name>A0AAN4PRX6_ASPLE</name>
<proteinExistence type="predicted"/>
<evidence type="ECO:0000313" key="9">
    <source>
        <dbReference type="Proteomes" id="UP000051487"/>
    </source>
</evidence>
<evidence type="ECO:0000256" key="6">
    <source>
        <dbReference type="SAM" id="Phobius"/>
    </source>
</evidence>
<accession>A0AAN4PRX6</accession>
<comment type="caution">
    <text evidence="8">The sequence shown here is derived from an EMBL/GenBank/DDBJ whole genome shotgun (WGS) entry which is preliminary data.</text>
</comment>
<evidence type="ECO:0000313" key="8">
    <source>
        <dbReference type="EMBL" id="GAQ11437.1"/>
    </source>
</evidence>
<dbReference type="Pfam" id="PF00106">
    <property type="entry name" value="adh_short"/>
    <property type="match status" value="1"/>
</dbReference>
<dbReference type="PANTHER" id="PTHR19241">
    <property type="entry name" value="ATP-BINDING CASSETTE TRANSPORTER"/>
    <property type="match status" value="1"/>
</dbReference>
<evidence type="ECO:0000259" key="7">
    <source>
        <dbReference type="Pfam" id="PF01061"/>
    </source>
</evidence>
<gene>
    <name evidence="8" type="ORF">ALT_8758</name>
</gene>
<keyword evidence="4 6" id="KW-1133">Transmembrane helix</keyword>
<comment type="subcellular location">
    <subcellularLocation>
        <location evidence="1">Membrane</location>
        <topology evidence="1">Multi-pass membrane protein</topology>
    </subcellularLocation>
</comment>
<evidence type="ECO:0000256" key="2">
    <source>
        <dbReference type="ARBA" id="ARBA00022448"/>
    </source>
</evidence>
<feature type="transmembrane region" description="Helical" evidence="6">
    <location>
        <begin position="171"/>
        <end position="192"/>
    </location>
</feature>
<keyword evidence="3 6" id="KW-0812">Transmembrane</keyword>
<reference evidence="8 9" key="1">
    <citation type="submission" date="2015-11" db="EMBL/GenBank/DDBJ databases">
        <title>Aspergillus lentulus strain IFM 54703T.</title>
        <authorList>
            <person name="Kusuya Y."/>
            <person name="Sakai K."/>
            <person name="Kamei K."/>
            <person name="Takahashi H."/>
            <person name="Yaguchi T."/>
        </authorList>
    </citation>
    <scope>NUCLEOTIDE SEQUENCE [LARGE SCALE GENOMIC DNA]</scope>
    <source>
        <strain evidence="8 9">IFM 54703</strain>
    </source>
</reference>
<dbReference type="Pfam" id="PF01061">
    <property type="entry name" value="ABC2_membrane"/>
    <property type="match status" value="1"/>
</dbReference>
<dbReference type="PRINTS" id="PR00081">
    <property type="entry name" value="GDHRDH"/>
</dbReference>
<feature type="domain" description="ABC-2 type transporter transmembrane" evidence="7">
    <location>
        <begin position="142"/>
        <end position="295"/>
    </location>
</feature>
<dbReference type="SUPFAM" id="SSF51735">
    <property type="entry name" value="NAD(P)-binding Rossmann-fold domains"/>
    <property type="match status" value="1"/>
</dbReference>
<dbReference type="EMBL" id="BCLY01000016">
    <property type="protein sequence ID" value="GAQ11437.1"/>
    <property type="molecule type" value="Genomic_DNA"/>
</dbReference>
<evidence type="ECO:0000256" key="1">
    <source>
        <dbReference type="ARBA" id="ARBA00004141"/>
    </source>
</evidence>
<keyword evidence="2" id="KW-0813">Transport</keyword>
<feature type="transmembrane region" description="Helical" evidence="6">
    <location>
        <begin position="213"/>
        <end position="236"/>
    </location>
</feature>
<evidence type="ECO:0000256" key="4">
    <source>
        <dbReference type="ARBA" id="ARBA00022989"/>
    </source>
</evidence>
<feature type="transmembrane region" description="Helical" evidence="6">
    <location>
        <begin position="282"/>
        <end position="302"/>
    </location>
</feature>
<feature type="transmembrane region" description="Helical" evidence="6">
    <location>
        <begin position="142"/>
        <end position="159"/>
    </location>
</feature>
<dbReference type="InterPro" id="IPR036291">
    <property type="entry name" value="NAD(P)-bd_dom_sf"/>
</dbReference>
<dbReference type="GO" id="GO:0016020">
    <property type="term" value="C:membrane"/>
    <property type="evidence" value="ECO:0007669"/>
    <property type="project" value="UniProtKB-SubCell"/>
</dbReference>
<keyword evidence="5 6" id="KW-0472">Membrane</keyword>
<dbReference type="InterPro" id="IPR002347">
    <property type="entry name" value="SDR_fam"/>
</dbReference>